<dbReference type="Pfam" id="PF07977">
    <property type="entry name" value="FabA"/>
    <property type="match status" value="1"/>
</dbReference>
<dbReference type="PANTHER" id="PTHR30272">
    <property type="entry name" value="3-HYDROXYACYL-[ACYL-CARRIER-PROTEIN] DEHYDRATASE"/>
    <property type="match status" value="1"/>
</dbReference>
<gene>
    <name evidence="4" type="ORF">E1293_09535</name>
</gene>
<dbReference type="EMBL" id="SMKY01000029">
    <property type="protein sequence ID" value="TDD86550.1"/>
    <property type="molecule type" value="Genomic_DNA"/>
</dbReference>
<dbReference type="PANTHER" id="PTHR30272:SF1">
    <property type="entry name" value="3-HYDROXYACYL-[ACYL-CARRIER-PROTEIN] DEHYDRATASE"/>
    <property type="match status" value="1"/>
</dbReference>
<name>A0A4R5BN31_9ACTN</name>
<evidence type="ECO:0000256" key="2">
    <source>
        <dbReference type="ARBA" id="ARBA00023239"/>
    </source>
</evidence>
<comment type="caution">
    <text evidence="4">The sequence shown here is derived from an EMBL/GenBank/DDBJ whole genome shotgun (WGS) entry which is preliminary data.</text>
</comment>
<dbReference type="Gene3D" id="3.10.129.10">
    <property type="entry name" value="Hotdog Thioesterase"/>
    <property type="match status" value="1"/>
</dbReference>
<feature type="compositionally biased region" description="Basic and acidic residues" evidence="3">
    <location>
        <begin position="166"/>
        <end position="177"/>
    </location>
</feature>
<proteinExistence type="inferred from homology"/>
<protein>
    <submittedName>
        <fullName evidence="4">Beta-hydroxyacyl-ACP dehydratase</fullName>
    </submittedName>
</protein>
<evidence type="ECO:0000256" key="1">
    <source>
        <dbReference type="ARBA" id="ARBA00009174"/>
    </source>
</evidence>
<organism evidence="4 5">
    <name type="scientific">Actinomadura darangshiensis</name>
    <dbReference type="NCBI Taxonomy" id="705336"/>
    <lineage>
        <taxon>Bacteria</taxon>
        <taxon>Bacillati</taxon>
        <taxon>Actinomycetota</taxon>
        <taxon>Actinomycetes</taxon>
        <taxon>Streptosporangiales</taxon>
        <taxon>Thermomonosporaceae</taxon>
        <taxon>Actinomadura</taxon>
    </lineage>
</organism>
<evidence type="ECO:0000313" key="4">
    <source>
        <dbReference type="EMBL" id="TDD86550.1"/>
    </source>
</evidence>
<sequence length="177" mass="18876">MREHTAVRAALPQRHPLLLVDRVLESDPGIGLVAVKAVTANEPCYAGVRDGADERAHHYPPSLIIESLGQAAALLWLDGATLPGDGAVLMFAGARDFSFDGAVLPGDVLRHRVRLDIVVAGTAFATGETWVGHRRVAAVRSLIATRRPVRPADPVRPPDPAPALGADRHDRDDARSS</sequence>
<dbReference type="Proteomes" id="UP000295578">
    <property type="component" value="Unassembled WGS sequence"/>
</dbReference>
<dbReference type="SUPFAM" id="SSF54637">
    <property type="entry name" value="Thioesterase/thiol ester dehydrase-isomerase"/>
    <property type="match status" value="1"/>
</dbReference>
<dbReference type="GO" id="GO:0016829">
    <property type="term" value="F:lyase activity"/>
    <property type="evidence" value="ECO:0007669"/>
    <property type="project" value="UniProtKB-KW"/>
</dbReference>
<dbReference type="OrthoDB" id="9772788at2"/>
<feature type="region of interest" description="Disordered" evidence="3">
    <location>
        <begin position="149"/>
        <end position="177"/>
    </location>
</feature>
<evidence type="ECO:0000256" key="3">
    <source>
        <dbReference type="SAM" id="MobiDB-lite"/>
    </source>
</evidence>
<dbReference type="AlphaFoldDB" id="A0A4R5BN31"/>
<accession>A0A4R5BN31</accession>
<dbReference type="InterPro" id="IPR029069">
    <property type="entry name" value="HotDog_dom_sf"/>
</dbReference>
<comment type="similarity">
    <text evidence="1">Belongs to the thioester dehydratase family. FabZ subfamily.</text>
</comment>
<keyword evidence="5" id="KW-1185">Reference proteome</keyword>
<keyword evidence="2" id="KW-0456">Lyase</keyword>
<evidence type="ECO:0000313" key="5">
    <source>
        <dbReference type="Proteomes" id="UP000295578"/>
    </source>
</evidence>
<reference evidence="4 5" key="1">
    <citation type="submission" date="2019-03" db="EMBL/GenBank/DDBJ databases">
        <title>Draft genome sequences of novel Actinobacteria.</title>
        <authorList>
            <person name="Sahin N."/>
            <person name="Ay H."/>
            <person name="Saygin H."/>
        </authorList>
    </citation>
    <scope>NUCLEOTIDE SEQUENCE [LARGE SCALE GENOMIC DNA]</scope>
    <source>
        <strain evidence="4 5">DSM 45941</strain>
    </source>
</reference>
<dbReference type="InterPro" id="IPR013114">
    <property type="entry name" value="FabA_FabZ"/>
</dbReference>